<evidence type="ECO:0000259" key="8">
    <source>
        <dbReference type="Pfam" id="PF04039"/>
    </source>
</evidence>
<feature type="transmembrane region" description="Helical" evidence="7">
    <location>
        <begin position="95"/>
        <end position="115"/>
    </location>
</feature>
<evidence type="ECO:0000313" key="10">
    <source>
        <dbReference type="EMBL" id="GGC61281.1"/>
    </source>
</evidence>
<evidence type="ECO:0000259" key="9">
    <source>
        <dbReference type="Pfam" id="PF13244"/>
    </source>
</evidence>
<feature type="domain" description="Na+/H+ antiporter MnhB subunit-related protein" evidence="8">
    <location>
        <begin position="191"/>
        <end position="302"/>
    </location>
</feature>
<evidence type="ECO:0000256" key="6">
    <source>
        <dbReference type="ARBA" id="ARBA00023136"/>
    </source>
</evidence>
<keyword evidence="11" id="KW-1185">Reference proteome</keyword>
<dbReference type="InterPro" id="IPR007182">
    <property type="entry name" value="MnhB"/>
</dbReference>
<dbReference type="RefSeq" id="WP_188671567.1">
    <property type="nucleotide sequence ID" value="NZ_BMJH01000001.1"/>
</dbReference>
<feature type="transmembrane region" description="Helical" evidence="7">
    <location>
        <begin position="249"/>
        <end position="275"/>
    </location>
</feature>
<reference evidence="10" key="2">
    <citation type="submission" date="2020-09" db="EMBL/GenBank/DDBJ databases">
        <authorList>
            <person name="Sun Q."/>
            <person name="Zhou Y."/>
        </authorList>
    </citation>
    <scope>NUCLEOTIDE SEQUENCE</scope>
    <source>
        <strain evidence="10">CGMCC 1.15478</strain>
    </source>
</reference>
<evidence type="ECO:0000256" key="7">
    <source>
        <dbReference type="SAM" id="Phobius"/>
    </source>
</evidence>
<dbReference type="EMBL" id="BMJH01000001">
    <property type="protein sequence ID" value="GGC61281.1"/>
    <property type="molecule type" value="Genomic_DNA"/>
</dbReference>
<comment type="subcellular location">
    <subcellularLocation>
        <location evidence="1">Cell membrane</location>
        <topology evidence="1">Multi-pass membrane protein</topology>
    </subcellularLocation>
</comment>
<dbReference type="AlphaFoldDB" id="A0A916U6J1"/>
<dbReference type="Proteomes" id="UP000641514">
    <property type="component" value="Unassembled WGS sequence"/>
</dbReference>
<keyword evidence="5 7" id="KW-1133">Transmembrane helix</keyword>
<keyword evidence="6 7" id="KW-0472">Membrane</keyword>
<comment type="caution">
    <text evidence="10">The sequence shown here is derived from an EMBL/GenBank/DDBJ whole genome shotgun (WGS) entry which is preliminary data.</text>
</comment>
<evidence type="ECO:0000256" key="5">
    <source>
        <dbReference type="ARBA" id="ARBA00022989"/>
    </source>
</evidence>
<dbReference type="PANTHER" id="PTHR33932:SF4">
    <property type="entry name" value="NA(+)_H(+) ANTIPORTER SUBUNIT B"/>
    <property type="match status" value="1"/>
</dbReference>
<feature type="transmembrane region" description="Helical" evidence="7">
    <location>
        <begin position="155"/>
        <end position="173"/>
    </location>
</feature>
<evidence type="ECO:0000256" key="3">
    <source>
        <dbReference type="ARBA" id="ARBA00022475"/>
    </source>
</evidence>
<dbReference type="PANTHER" id="PTHR33932">
    <property type="entry name" value="NA(+)/H(+) ANTIPORTER SUBUNIT B"/>
    <property type="match status" value="1"/>
</dbReference>
<feature type="transmembrane region" description="Helical" evidence="7">
    <location>
        <begin position="55"/>
        <end position="75"/>
    </location>
</feature>
<dbReference type="Pfam" id="PF04039">
    <property type="entry name" value="MnhB"/>
    <property type="match status" value="1"/>
</dbReference>
<reference evidence="10" key="1">
    <citation type="journal article" date="2014" name="Int. J. Syst. Evol. Microbiol.">
        <title>Complete genome sequence of Corynebacterium casei LMG S-19264T (=DSM 44701T), isolated from a smear-ripened cheese.</title>
        <authorList>
            <consortium name="US DOE Joint Genome Institute (JGI-PGF)"/>
            <person name="Walter F."/>
            <person name="Albersmeier A."/>
            <person name="Kalinowski J."/>
            <person name="Ruckert C."/>
        </authorList>
    </citation>
    <scope>NUCLEOTIDE SEQUENCE</scope>
    <source>
        <strain evidence="10">CGMCC 1.15478</strain>
    </source>
</reference>
<keyword evidence="4 7" id="KW-0812">Transmembrane</keyword>
<dbReference type="InterPro" id="IPR050622">
    <property type="entry name" value="CPA3_antiporter_subunitB"/>
</dbReference>
<dbReference type="Pfam" id="PF13244">
    <property type="entry name" value="MbhD"/>
    <property type="match status" value="1"/>
</dbReference>
<organism evidence="10 11">
    <name type="scientific">Hoyosella rhizosphaerae</name>
    <dbReference type="NCBI Taxonomy" id="1755582"/>
    <lineage>
        <taxon>Bacteria</taxon>
        <taxon>Bacillati</taxon>
        <taxon>Actinomycetota</taxon>
        <taxon>Actinomycetes</taxon>
        <taxon>Mycobacteriales</taxon>
        <taxon>Hoyosellaceae</taxon>
        <taxon>Hoyosella</taxon>
    </lineage>
</organism>
<protein>
    <submittedName>
        <fullName evidence="10">Sodium:proton antiporter</fullName>
    </submittedName>
</protein>
<feature type="transmembrane region" description="Helical" evidence="7">
    <location>
        <begin position="30"/>
        <end position="49"/>
    </location>
</feature>
<evidence type="ECO:0000256" key="1">
    <source>
        <dbReference type="ARBA" id="ARBA00004651"/>
    </source>
</evidence>
<evidence type="ECO:0000313" key="11">
    <source>
        <dbReference type="Proteomes" id="UP000641514"/>
    </source>
</evidence>
<keyword evidence="3" id="KW-1003">Cell membrane</keyword>
<feature type="transmembrane region" description="Helical" evidence="7">
    <location>
        <begin position="281"/>
        <end position="307"/>
    </location>
</feature>
<feature type="domain" description="MrpA C-terminal/MbhD" evidence="9">
    <location>
        <begin position="16"/>
        <end position="80"/>
    </location>
</feature>
<gene>
    <name evidence="10" type="ORF">GCM10011410_12180</name>
</gene>
<comment type="similarity">
    <text evidence="2">Belongs to the CPA3 antiporters (TC 2.A.63) subunit B family.</text>
</comment>
<dbReference type="InterPro" id="IPR025383">
    <property type="entry name" value="MrpA_C/MbhD"/>
</dbReference>
<sequence>MTELLHVFDVALGVSALLVAAVALYSAHRVVTVMSFLVLGLLLAVMWARLGAPDIAVAEAALASGVTGAFLIAVVTEHPRGIGWSAGRKVARAGLVAMEVAVVVAGLVVLGRVVVEASRVVPVDPLQMLAQDAISDAVVTHPTTAVLLDFRAYDTFLEVAVLVGAVLAALSLLRDGGLREVTWPVEDRPIVDGFVRVVAPVVLLLAGWLLVAGSTRPGGAFQAGAVLTGVMLLLFLVGVGRFVMRGRWLFGSLLVGLSVFVVAGSLTFAFGRGWFDLGGEWGGYVVLLIEGSLVVSIGVGLAALVVAGAAEHPTDERPAPAIARAPISGSAGDSR</sequence>
<evidence type="ECO:0000256" key="4">
    <source>
        <dbReference type="ARBA" id="ARBA00022692"/>
    </source>
</evidence>
<dbReference type="GO" id="GO:0005886">
    <property type="term" value="C:plasma membrane"/>
    <property type="evidence" value="ECO:0007669"/>
    <property type="project" value="UniProtKB-SubCell"/>
</dbReference>
<evidence type="ECO:0000256" key="2">
    <source>
        <dbReference type="ARBA" id="ARBA00009425"/>
    </source>
</evidence>
<accession>A0A916U6J1</accession>
<name>A0A916U6J1_9ACTN</name>
<feature type="transmembrane region" description="Helical" evidence="7">
    <location>
        <begin position="194"/>
        <end position="213"/>
    </location>
</feature>
<feature type="transmembrane region" description="Helical" evidence="7">
    <location>
        <begin position="6"/>
        <end position="25"/>
    </location>
</feature>
<feature type="transmembrane region" description="Helical" evidence="7">
    <location>
        <begin position="219"/>
        <end position="237"/>
    </location>
</feature>
<proteinExistence type="inferred from homology"/>